<protein>
    <submittedName>
        <fullName evidence="2">Uncharacterized protein</fullName>
    </submittedName>
</protein>
<evidence type="ECO:0000313" key="2">
    <source>
        <dbReference type="EMBL" id="XDQ67060.1"/>
    </source>
</evidence>
<dbReference type="AlphaFoldDB" id="A0AB39SIN1"/>
<reference evidence="2" key="1">
    <citation type="submission" date="2024-07" db="EMBL/GenBank/DDBJ databases">
        <authorList>
            <person name="Yu S.T."/>
        </authorList>
    </citation>
    <scope>NUCLEOTIDE SEQUENCE</scope>
    <source>
        <strain evidence="2">R35</strain>
    </source>
</reference>
<name>A0AB39SIN1_9ACTN</name>
<feature type="compositionally biased region" description="Polar residues" evidence="1">
    <location>
        <begin position="94"/>
        <end position="109"/>
    </location>
</feature>
<accession>A0AB39SIN1</accession>
<dbReference type="RefSeq" id="WP_369264000.1">
    <property type="nucleotide sequence ID" value="NZ_CP163440.1"/>
</dbReference>
<organism evidence="2">
    <name type="scientific">Streptomyces sp. R35</name>
    <dbReference type="NCBI Taxonomy" id="3238630"/>
    <lineage>
        <taxon>Bacteria</taxon>
        <taxon>Bacillati</taxon>
        <taxon>Actinomycetota</taxon>
        <taxon>Actinomycetes</taxon>
        <taxon>Kitasatosporales</taxon>
        <taxon>Streptomycetaceae</taxon>
        <taxon>Streptomyces</taxon>
    </lineage>
</organism>
<proteinExistence type="predicted"/>
<dbReference type="EMBL" id="CP163440">
    <property type="protein sequence ID" value="XDQ67060.1"/>
    <property type="molecule type" value="Genomic_DNA"/>
</dbReference>
<gene>
    <name evidence="2" type="ORF">AB5J50_42910</name>
</gene>
<feature type="compositionally biased region" description="Polar residues" evidence="1">
    <location>
        <begin position="24"/>
        <end position="40"/>
    </location>
</feature>
<feature type="region of interest" description="Disordered" evidence="1">
    <location>
        <begin position="24"/>
        <end position="118"/>
    </location>
</feature>
<evidence type="ECO:0000256" key="1">
    <source>
        <dbReference type="SAM" id="MobiDB-lite"/>
    </source>
</evidence>
<sequence>MPERAWSWPPKLAETTSEAGVVTACSQGSTGTPVSASSSAIPDRKTDEPVQVTSSCTRKSSWNSGSTSRSRVAEVTLWTTNRTGELSPRVAQRAASSPTGTRIQPSRPTSRIPPIGQR</sequence>
<feature type="compositionally biased region" description="Low complexity" evidence="1">
    <location>
        <begin position="58"/>
        <end position="70"/>
    </location>
</feature>